<protein>
    <recommendedName>
        <fullName evidence="3">F-box domain-containing protein</fullName>
    </recommendedName>
</protein>
<keyword evidence="2" id="KW-1185">Reference proteome</keyword>
<dbReference type="EMBL" id="KV428374">
    <property type="protein sequence ID" value="KZT32175.1"/>
    <property type="molecule type" value="Genomic_DNA"/>
</dbReference>
<evidence type="ECO:0008006" key="3">
    <source>
        <dbReference type="Google" id="ProtNLM"/>
    </source>
</evidence>
<name>A0A165XGM0_9AGAM</name>
<accession>A0A165XGM0</accession>
<evidence type="ECO:0000313" key="2">
    <source>
        <dbReference type="Proteomes" id="UP000076798"/>
    </source>
</evidence>
<evidence type="ECO:0000313" key="1">
    <source>
        <dbReference type="EMBL" id="KZT32175.1"/>
    </source>
</evidence>
<sequence length="389" mass="44951">MSLPVELYGRIAEYIRSPPIRAYWNREEDQTLADLSLVSKTWRAEAKRALWSTICIVSHPGDVYRLTQQFGVLLDKNYARYVRHLVLEVGCIEHSRGYDDPVFPLKSWIESAIPQMLSMETVLIDYVANDVRLDTLLSVYRAVYPRLNRLEVGLYFHQAFPPVGIGLDQFLLHHSRLRHSRLEVSGAGIDRQRYSVPWRALRQSCTFDRLATFMGGLEEAKMLNSDWPVFDVQIILDDTPGVRQDRRRFFKDIMEFDGPMPRVRTLGFTYATVPLLDLQTLDALSFTFPNLIELSGLNLSSAFVTYILNIDSQNSKSHLVDLRHLRIAGEEWDRHSFDRATMEQTMTNLPRLFPSLHSATFFTESPRRYLHFRFGDGGLTISRDINIAC</sequence>
<proteinExistence type="predicted"/>
<dbReference type="Proteomes" id="UP000076798">
    <property type="component" value="Unassembled WGS sequence"/>
</dbReference>
<gene>
    <name evidence="1" type="ORF">SISSUDRAFT_1055870</name>
</gene>
<dbReference type="AlphaFoldDB" id="A0A165XGM0"/>
<reference evidence="1 2" key="1">
    <citation type="journal article" date="2016" name="Mol. Biol. Evol.">
        <title>Comparative Genomics of Early-Diverging Mushroom-Forming Fungi Provides Insights into the Origins of Lignocellulose Decay Capabilities.</title>
        <authorList>
            <person name="Nagy L.G."/>
            <person name="Riley R."/>
            <person name="Tritt A."/>
            <person name="Adam C."/>
            <person name="Daum C."/>
            <person name="Floudas D."/>
            <person name="Sun H."/>
            <person name="Yadav J.S."/>
            <person name="Pangilinan J."/>
            <person name="Larsson K.H."/>
            <person name="Matsuura K."/>
            <person name="Barry K."/>
            <person name="Labutti K."/>
            <person name="Kuo R."/>
            <person name="Ohm R.A."/>
            <person name="Bhattacharya S.S."/>
            <person name="Shirouzu T."/>
            <person name="Yoshinaga Y."/>
            <person name="Martin F.M."/>
            <person name="Grigoriev I.V."/>
            <person name="Hibbett D.S."/>
        </authorList>
    </citation>
    <scope>NUCLEOTIDE SEQUENCE [LARGE SCALE GENOMIC DNA]</scope>
    <source>
        <strain evidence="1 2">HHB10207 ss-3</strain>
    </source>
</reference>
<organism evidence="1 2">
    <name type="scientific">Sistotremastrum suecicum HHB10207 ss-3</name>
    <dbReference type="NCBI Taxonomy" id="1314776"/>
    <lineage>
        <taxon>Eukaryota</taxon>
        <taxon>Fungi</taxon>
        <taxon>Dikarya</taxon>
        <taxon>Basidiomycota</taxon>
        <taxon>Agaricomycotina</taxon>
        <taxon>Agaricomycetes</taxon>
        <taxon>Sistotremastrales</taxon>
        <taxon>Sistotremastraceae</taxon>
        <taxon>Sistotremastrum</taxon>
    </lineage>
</organism>